<evidence type="ECO:0000313" key="2">
    <source>
        <dbReference type="Proteomes" id="UP000314616"/>
    </source>
</evidence>
<sequence>MSGGTPVLDRLLDRAVQRSKGHEVATKLRQERPGASPAELVAVLESRYVRNAGLLGGGVGAVATVPAVGTGTAAVLTTAQVAASMTSAATFVMAVATLHGVRVDDLERRRTLLMGALLGEDGAEAVSGQMGLGTFYWAKAALTKLPINTIRTLNRRLRRRLLRAGAVKGGSVVLGRLAPFGVGAVIGYFGTRAVAKNVVEGVEKAFGPAPATFADAQTFADART</sequence>
<evidence type="ECO:0000313" key="1">
    <source>
        <dbReference type="EMBL" id="QDC25392.1"/>
    </source>
</evidence>
<dbReference type="AlphaFoldDB" id="A0A5B8C8D3"/>
<organism evidence="1 2">
    <name type="scientific">Georgenia yuyongxinii</name>
    <dbReference type="NCBI Taxonomy" id="2589797"/>
    <lineage>
        <taxon>Bacteria</taxon>
        <taxon>Bacillati</taxon>
        <taxon>Actinomycetota</taxon>
        <taxon>Actinomycetes</taxon>
        <taxon>Micrococcales</taxon>
        <taxon>Bogoriellaceae</taxon>
        <taxon>Georgenia</taxon>
    </lineage>
</organism>
<gene>
    <name evidence="1" type="ORF">FE374_12905</name>
</gene>
<name>A0A5B8C8D3_9MICO</name>
<dbReference type="KEGG" id="gyu:FE374_12905"/>
<dbReference type="OrthoDB" id="5244605at2"/>
<dbReference type="Proteomes" id="UP000314616">
    <property type="component" value="Chromosome"/>
</dbReference>
<dbReference type="RefSeq" id="WP_139929606.1">
    <property type="nucleotide sequence ID" value="NZ_CP040915.1"/>
</dbReference>
<protein>
    <recommendedName>
        <fullName evidence="3">EcsC family protein</fullName>
    </recommendedName>
</protein>
<dbReference type="EMBL" id="CP040915">
    <property type="protein sequence ID" value="QDC25392.1"/>
    <property type="molecule type" value="Genomic_DNA"/>
</dbReference>
<evidence type="ECO:0008006" key="3">
    <source>
        <dbReference type="Google" id="ProtNLM"/>
    </source>
</evidence>
<proteinExistence type="predicted"/>
<reference evidence="1 2" key="1">
    <citation type="submission" date="2019-05" db="EMBL/GenBank/DDBJ databases">
        <title>Georgenia *** sp. nov., and Georgenia *** sp. nov., isolated from the intestinal contents of plateau pika (Ochotona curzoniae) in the Qinghai-Tibet plateau of China.</title>
        <authorList>
            <person name="Tian Z."/>
        </authorList>
    </citation>
    <scope>NUCLEOTIDE SEQUENCE [LARGE SCALE GENOMIC DNA]</scope>
    <source>
        <strain evidence="1 2">Z443</strain>
    </source>
</reference>
<accession>A0A5B8C8D3</accession>